<comment type="caution">
    <text evidence="1">The sequence shown here is derived from an EMBL/GenBank/DDBJ whole genome shotgun (WGS) entry which is preliminary data.</text>
</comment>
<dbReference type="InterPro" id="IPR023393">
    <property type="entry name" value="START-like_dom_sf"/>
</dbReference>
<dbReference type="SUPFAM" id="SSF55961">
    <property type="entry name" value="Bet v1-like"/>
    <property type="match status" value="1"/>
</dbReference>
<sequence>MNGSAILMLKENQGGTQLNCKAKGQVSGAIGLAGKRVLDSGAEKGLENFFTQLEKEIKRRIYQLKKRRT</sequence>
<dbReference type="AlphaFoldDB" id="A0A2N5HNK5"/>
<dbReference type="EMBL" id="PGVE01000028">
    <property type="protein sequence ID" value="PLS07116.1"/>
    <property type="molecule type" value="Genomic_DNA"/>
</dbReference>
<reference evidence="1 2" key="1">
    <citation type="submission" date="2017-11" db="EMBL/GenBank/DDBJ databases">
        <title>Comparitive Functional Genomics of Dry Heat Resistant strains isolated from the Viking Spacecraft.</title>
        <authorList>
            <person name="Seuylemezian A."/>
            <person name="Cooper K."/>
            <person name="Vaishampayan P."/>
        </authorList>
    </citation>
    <scope>NUCLEOTIDE SEQUENCE [LARGE SCALE GENOMIC DNA]</scope>
    <source>
        <strain evidence="1 2">V32-6</strain>
    </source>
</reference>
<organism evidence="1 2">
    <name type="scientific">Neobacillus cucumis</name>
    <dbReference type="NCBI Taxonomy" id="1740721"/>
    <lineage>
        <taxon>Bacteria</taxon>
        <taxon>Bacillati</taxon>
        <taxon>Bacillota</taxon>
        <taxon>Bacilli</taxon>
        <taxon>Bacillales</taxon>
        <taxon>Bacillaceae</taxon>
        <taxon>Neobacillus</taxon>
    </lineage>
</organism>
<proteinExistence type="predicted"/>
<keyword evidence="2" id="KW-1185">Reference proteome</keyword>
<evidence type="ECO:0000313" key="2">
    <source>
        <dbReference type="Proteomes" id="UP000234950"/>
    </source>
</evidence>
<accession>A0A2N5HNK5</accession>
<protein>
    <submittedName>
        <fullName evidence="1">Uncharacterized protein</fullName>
    </submittedName>
</protein>
<dbReference type="Gene3D" id="3.30.530.20">
    <property type="match status" value="1"/>
</dbReference>
<evidence type="ECO:0000313" key="1">
    <source>
        <dbReference type="EMBL" id="PLS07116.1"/>
    </source>
</evidence>
<gene>
    <name evidence="1" type="ORF">CVD27_05390</name>
</gene>
<name>A0A2N5HNK5_9BACI</name>
<dbReference type="Proteomes" id="UP000234950">
    <property type="component" value="Unassembled WGS sequence"/>
</dbReference>